<name>E9H2S2_DAPPU</name>
<reference evidence="1 2" key="1">
    <citation type="journal article" date="2011" name="Science">
        <title>The ecoresponsive genome of Daphnia pulex.</title>
        <authorList>
            <person name="Colbourne J.K."/>
            <person name="Pfrender M.E."/>
            <person name="Gilbert D."/>
            <person name="Thomas W.K."/>
            <person name="Tucker A."/>
            <person name="Oakley T.H."/>
            <person name="Tokishita S."/>
            <person name="Aerts A."/>
            <person name="Arnold G.J."/>
            <person name="Basu M.K."/>
            <person name="Bauer D.J."/>
            <person name="Caceres C.E."/>
            <person name="Carmel L."/>
            <person name="Casola C."/>
            <person name="Choi J.H."/>
            <person name="Detter J.C."/>
            <person name="Dong Q."/>
            <person name="Dusheyko S."/>
            <person name="Eads B.D."/>
            <person name="Frohlich T."/>
            <person name="Geiler-Samerotte K.A."/>
            <person name="Gerlach D."/>
            <person name="Hatcher P."/>
            <person name="Jogdeo S."/>
            <person name="Krijgsveld J."/>
            <person name="Kriventseva E.V."/>
            <person name="Kultz D."/>
            <person name="Laforsch C."/>
            <person name="Lindquist E."/>
            <person name="Lopez J."/>
            <person name="Manak J.R."/>
            <person name="Muller J."/>
            <person name="Pangilinan J."/>
            <person name="Patwardhan R.P."/>
            <person name="Pitluck S."/>
            <person name="Pritham E.J."/>
            <person name="Rechtsteiner A."/>
            <person name="Rho M."/>
            <person name="Rogozin I.B."/>
            <person name="Sakarya O."/>
            <person name="Salamov A."/>
            <person name="Schaack S."/>
            <person name="Shapiro H."/>
            <person name="Shiga Y."/>
            <person name="Skalitzky C."/>
            <person name="Smith Z."/>
            <person name="Souvorov A."/>
            <person name="Sung W."/>
            <person name="Tang Z."/>
            <person name="Tsuchiya D."/>
            <person name="Tu H."/>
            <person name="Vos H."/>
            <person name="Wang M."/>
            <person name="Wolf Y.I."/>
            <person name="Yamagata H."/>
            <person name="Yamada T."/>
            <person name="Ye Y."/>
            <person name="Shaw J.R."/>
            <person name="Andrews J."/>
            <person name="Crease T.J."/>
            <person name="Tang H."/>
            <person name="Lucas S.M."/>
            <person name="Robertson H.M."/>
            <person name="Bork P."/>
            <person name="Koonin E.V."/>
            <person name="Zdobnov E.M."/>
            <person name="Grigoriev I.V."/>
            <person name="Lynch M."/>
            <person name="Boore J.L."/>
        </authorList>
    </citation>
    <scope>NUCLEOTIDE SEQUENCE [LARGE SCALE GENOMIC DNA]</scope>
</reference>
<organism evidence="1 2">
    <name type="scientific">Daphnia pulex</name>
    <name type="common">Water flea</name>
    <dbReference type="NCBI Taxonomy" id="6669"/>
    <lineage>
        <taxon>Eukaryota</taxon>
        <taxon>Metazoa</taxon>
        <taxon>Ecdysozoa</taxon>
        <taxon>Arthropoda</taxon>
        <taxon>Crustacea</taxon>
        <taxon>Branchiopoda</taxon>
        <taxon>Diplostraca</taxon>
        <taxon>Cladocera</taxon>
        <taxon>Anomopoda</taxon>
        <taxon>Daphniidae</taxon>
        <taxon>Daphnia</taxon>
    </lineage>
</organism>
<dbReference type="Proteomes" id="UP000000305">
    <property type="component" value="Unassembled WGS sequence"/>
</dbReference>
<proteinExistence type="predicted"/>
<evidence type="ECO:0000313" key="1">
    <source>
        <dbReference type="EMBL" id="EFX73961.1"/>
    </source>
</evidence>
<protein>
    <submittedName>
        <fullName evidence="1">Uncharacterized protein</fullName>
    </submittedName>
</protein>
<evidence type="ECO:0000313" key="2">
    <source>
        <dbReference type="Proteomes" id="UP000000305"/>
    </source>
</evidence>
<accession>E9H2S2</accession>
<dbReference type="HOGENOM" id="CLU_2760394_0_0_1"/>
<keyword evidence="2" id="KW-1185">Reference proteome</keyword>
<dbReference type="EMBL" id="GL732587">
    <property type="protein sequence ID" value="EFX73961.1"/>
    <property type="molecule type" value="Genomic_DNA"/>
</dbReference>
<dbReference type="AlphaFoldDB" id="E9H2S2"/>
<dbReference type="InParanoid" id="E9H2S2"/>
<sequence length="70" mass="8122">MMQNFRLYPSSTPLHTTADKAAISFMFRHFDVSVVLLHRGCVASGIYLTYLNRPEEIAVELFRSERQIFV</sequence>
<gene>
    <name evidence="1" type="ORF">DAPPUDRAFT_252477</name>
</gene>
<dbReference type="KEGG" id="dpx:DAPPUDRAFT_252477"/>